<reference evidence="2 3" key="1">
    <citation type="submission" date="2023-08" db="EMBL/GenBank/DDBJ databases">
        <title>A Necator americanus chromosomal reference genome.</title>
        <authorList>
            <person name="Ilik V."/>
            <person name="Petrzelkova K.J."/>
            <person name="Pardy F."/>
            <person name="Fuh T."/>
            <person name="Niatou-Singa F.S."/>
            <person name="Gouil Q."/>
            <person name="Baker L."/>
            <person name="Ritchie M.E."/>
            <person name="Jex A.R."/>
            <person name="Gazzola D."/>
            <person name="Li H."/>
            <person name="Toshio Fujiwara R."/>
            <person name="Zhan B."/>
            <person name="Aroian R.V."/>
            <person name="Pafco B."/>
            <person name="Schwarz E.M."/>
        </authorList>
    </citation>
    <scope>NUCLEOTIDE SEQUENCE [LARGE SCALE GENOMIC DNA]</scope>
    <source>
        <strain evidence="2 3">Aroian</strain>
        <tissue evidence="2">Whole animal</tissue>
    </source>
</reference>
<accession>A0ABR1E8D2</accession>
<evidence type="ECO:0000313" key="2">
    <source>
        <dbReference type="EMBL" id="KAK6758281.1"/>
    </source>
</evidence>
<keyword evidence="3" id="KW-1185">Reference proteome</keyword>
<proteinExistence type="predicted"/>
<evidence type="ECO:0000259" key="1">
    <source>
        <dbReference type="SMART" id="SM00355"/>
    </source>
</evidence>
<feature type="domain" description="C2H2-type" evidence="1">
    <location>
        <begin position="192"/>
        <end position="216"/>
    </location>
</feature>
<protein>
    <recommendedName>
        <fullName evidence="1">C2H2-type domain-containing protein</fullName>
    </recommendedName>
</protein>
<feature type="domain" description="C2H2-type" evidence="1">
    <location>
        <begin position="227"/>
        <end position="250"/>
    </location>
</feature>
<organism evidence="2 3">
    <name type="scientific">Necator americanus</name>
    <name type="common">Human hookworm</name>
    <dbReference type="NCBI Taxonomy" id="51031"/>
    <lineage>
        <taxon>Eukaryota</taxon>
        <taxon>Metazoa</taxon>
        <taxon>Ecdysozoa</taxon>
        <taxon>Nematoda</taxon>
        <taxon>Chromadorea</taxon>
        <taxon>Rhabditida</taxon>
        <taxon>Rhabditina</taxon>
        <taxon>Rhabditomorpha</taxon>
        <taxon>Strongyloidea</taxon>
        <taxon>Ancylostomatidae</taxon>
        <taxon>Bunostominae</taxon>
        <taxon>Necator</taxon>
    </lineage>
</organism>
<gene>
    <name evidence="2" type="primary">Necator_chrV.g20641</name>
    <name evidence="2" type="ORF">RB195_015848</name>
</gene>
<name>A0ABR1E8D2_NECAM</name>
<dbReference type="InterPro" id="IPR013087">
    <property type="entry name" value="Znf_C2H2_type"/>
</dbReference>
<dbReference type="Proteomes" id="UP001303046">
    <property type="component" value="Unassembled WGS sequence"/>
</dbReference>
<sequence>MERFLEQLRRLQNQFDALNGCDHEDALAAVTEAVAYMRDATIRTRVEKEVELTLAWKAEKMIVERFAGDYSLMSLCGGPSTSFDQGPHSFCCESFDGKDTECVWSQSYDSEQSVGGILGTKREELHLLESPESEVQFLEAECSFRSQLDLTTTKNALKDIDVTVPLSVREPTKINEPVFTGNGLRTGKENRFICATCGYSGNNRKALYRHGLKTKHLLRSSNSAGSLSCKFCSFRTNKTFNFNRHIKRFHMQK</sequence>
<dbReference type="Gene3D" id="3.30.160.60">
    <property type="entry name" value="Classic Zinc Finger"/>
    <property type="match status" value="1"/>
</dbReference>
<evidence type="ECO:0000313" key="3">
    <source>
        <dbReference type="Proteomes" id="UP001303046"/>
    </source>
</evidence>
<comment type="caution">
    <text evidence="2">The sequence shown here is derived from an EMBL/GenBank/DDBJ whole genome shotgun (WGS) entry which is preliminary data.</text>
</comment>
<dbReference type="SMART" id="SM00355">
    <property type="entry name" value="ZnF_C2H2"/>
    <property type="match status" value="2"/>
</dbReference>
<dbReference type="EMBL" id="JAVFWL010000005">
    <property type="protein sequence ID" value="KAK6758281.1"/>
    <property type="molecule type" value="Genomic_DNA"/>
</dbReference>